<evidence type="ECO:0000256" key="3">
    <source>
        <dbReference type="PIRSR" id="PIRSR001235-1"/>
    </source>
</evidence>
<dbReference type="CDD" id="cd03884">
    <property type="entry name" value="M20_bAS"/>
    <property type="match status" value="1"/>
</dbReference>
<evidence type="ECO:0000313" key="6">
    <source>
        <dbReference type="Proteomes" id="UP000007953"/>
    </source>
</evidence>
<feature type="binding site" evidence="3">
    <location>
        <position position="139"/>
    </location>
    <ligand>
        <name>Zn(2+)</name>
        <dbReference type="ChEBI" id="CHEBI:29105"/>
        <label>2</label>
    </ligand>
</feature>
<dbReference type="PATRIC" id="fig|1031711.3.peg.785"/>
<dbReference type="InterPro" id="IPR011650">
    <property type="entry name" value="Peptidase_M20_dimer"/>
</dbReference>
<dbReference type="PIRSF" id="PIRSF001235">
    <property type="entry name" value="Amidase_carbamoylase"/>
    <property type="match status" value="1"/>
</dbReference>
<dbReference type="KEGG" id="rsn:RSPO_c00804"/>
<feature type="binding site" evidence="3">
    <location>
        <position position="104"/>
    </location>
    <ligand>
        <name>Zn(2+)</name>
        <dbReference type="ChEBI" id="CHEBI:29105"/>
        <label>1</label>
    </ligand>
</feature>
<keyword evidence="2" id="KW-0378">Hydrolase</keyword>
<sequence length="428" mass="46056">MQAHQVTHPELELDGARLLAQLRALGEVGADPDAGGRTRIALTDDERAGRDLVVRWMRALDLDVRIDRIGNIFGTLRSGSDTGSEAPLMIGSHIDTVTHAGALDGCYGVLAGLAVAHAFRQAGIRPHRSITIAAFTNEEGVRYQPDMMGSLVYAGGLALEDALNTIGTDGTKLGEELARIGYAGDMEPGAVVPHAYLELHIEQGPILEADNTLIGVVQNLQGISWQQVTVQGNANHAGTTPTHLRHDAGWTACAIVDFLRELAVASGGTTLATVGCMRFEPNVINVIPRRATFTVDLRDPDEARLQAAEKRLADFLNAIAEREGVKIGTEQLVRFEPVVFDREIADEIEASAKRLGLSHRRMTSGAGHDAQMIARIAPSAMIFVPSRGGISHNPREHTDDDQLVMGARVLLDVVLRRLGQSDIRAAGR</sequence>
<feature type="binding site" evidence="3">
    <location>
        <position position="200"/>
    </location>
    <ligand>
        <name>Zn(2+)</name>
        <dbReference type="ChEBI" id="CHEBI:29105"/>
        <label>1</label>
    </ligand>
</feature>
<dbReference type="SUPFAM" id="SSF55031">
    <property type="entry name" value="Bacterial exopeptidase dimerisation domain"/>
    <property type="match status" value="1"/>
</dbReference>
<dbReference type="NCBIfam" id="NF006771">
    <property type="entry name" value="PRK09290.1-5"/>
    <property type="match status" value="1"/>
</dbReference>
<protein>
    <recommendedName>
        <fullName evidence="4">Peptidase M20 dimerisation domain-containing protein</fullName>
    </recommendedName>
</protein>
<evidence type="ECO:0000259" key="4">
    <source>
        <dbReference type="Pfam" id="PF07687"/>
    </source>
</evidence>
<comment type="similarity">
    <text evidence="1">Belongs to the peptidase M20 family.</text>
</comment>
<feature type="binding site" evidence="3">
    <location>
        <position position="392"/>
    </location>
    <ligand>
        <name>Zn(2+)</name>
        <dbReference type="ChEBI" id="CHEBI:29105"/>
        <label>2</label>
    </ligand>
</feature>
<dbReference type="InterPro" id="IPR010158">
    <property type="entry name" value="Amidase_Cbmase"/>
</dbReference>
<comment type="cofactor">
    <cofactor evidence="3">
        <name>Zn(2+)</name>
        <dbReference type="ChEBI" id="CHEBI:29105"/>
    </cofactor>
    <text evidence="3">Binds 2 Zn(2+) ions per subunit.</text>
</comment>
<dbReference type="PANTHER" id="PTHR32494:SF5">
    <property type="entry name" value="ALLANTOATE AMIDOHYDROLASE"/>
    <property type="match status" value="1"/>
</dbReference>
<dbReference type="HOGENOM" id="CLU_024588_2_1_4"/>
<dbReference type="eggNOG" id="COG0624">
    <property type="taxonomic scope" value="Bacteria"/>
</dbReference>
<dbReference type="PANTHER" id="PTHR32494">
    <property type="entry name" value="ALLANTOATE DEIMINASE-RELATED"/>
    <property type="match status" value="1"/>
</dbReference>
<keyword evidence="3" id="KW-0479">Metal-binding</keyword>
<dbReference type="Pfam" id="PF01546">
    <property type="entry name" value="Peptidase_M20"/>
    <property type="match status" value="1"/>
</dbReference>
<dbReference type="EMBL" id="CP002819">
    <property type="protein sequence ID" value="AEG68106.1"/>
    <property type="molecule type" value="Genomic_DNA"/>
</dbReference>
<reference evidence="5 6" key="1">
    <citation type="journal article" date="2011" name="J. Bacteriol.">
        <title>Complete genome sequence of the plant pathogen Ralstonia solanacearum strain Po82.</title>
        <authorList>
            <person name="Xu J."/>
            <person name="Zheng H.J."/>
            <person name="Liu L."/>
            <person name="Pan Z.C."/>
            <person name="Prior P."/>
            <person name="Tang B."/>
            <person name="Xu J.S."/>
            <person name="Zhang H."/>
            <person name="Tian Q."/>
            <person name="Zhang L.Q."/>
            <person name="Feng J."/>
        </authorList>
    </citation>
    <scope>NUCLEOTIDE SEQUENCE [LARGE SCALE GENOMIC DNA]</scope>
    <source>
        <strain evidence="5 6">Po82</strain>
    </source>
</reference>
<dbReference type="GeneID" id="61362037"/>
<dbReference type="InterPro" id="IPR002933">
    <property type="entry name" value="Peptidase_M20"/>
</dbReference>
<dbReference type="InterPro" id="IPR036264">
    <property type="entry name" value="Bact_exopeptidase_dim_dom"/>
</dbReference>
<organism evidence="5 6">
    <name type="scientific">Ralstonia solanacearum (strain Po82)</name>
    <dbReference type="NCBI Taxonomy" id="1031711"/>
    <lineage>
        <taxon>Bacteria</taxon>
        <taxon>Pseudomonadati</taxon>
        <taxon>Pseudomonadota</taxon>
        <taxon>Betaproteobacteria</taxon>
        <taxon>Burkholderiales</taxon>
        <taxon>Burkholderiaceae</taxon>
        <taxon>Ralstonia</taxon>
        <taxon>Ralstonia solanacearum species complex</taxon>
    </lineage>
</organism>
<dbReference type="NCBIfam" id="TIGR01879">
    <property type="entry name" value="hydantase"/>
    <property type="match status" value="1"/>
</dbReference>
<gene>
    <name evidence="5" type="ordered locus">RSPO_c00804</name>
</gene>
<dbReference type="SUPFAM" id="SSF53187">
    <property type="entry name" value="Zn-dependent exopeptidases"/>
    <property type="match status" value="1"/>
</dbReference>
<dbReference type="RefSeq" id="WP_014616173.1">
    <property type="nucleotide sequence ID" value="NC_017574.1"/>
</dbReference>
<name>F6FYM3_RALS8</name>
<feature type="domain" description="Peptidase M20 dimerisation" evidence="4">
    <location>
        <begin position="221"/>
        <end position="321"/>
    </location>
</feature>
<dbReference type="Proteomes" id="UP000007953">
    <property type="component" value="Chromosome"/>
</dbReference>
<dbReference type="Gene3D" id="3.40.630.10">
    <property type="entry name" value="Zn peptidases"/>
    <property type="match status" value="1"/>
</dbReference>
<evidence type="ECO:0000256" key="2">
    <source>
        <dbReference type="ARBA" id="ARBA00022801"/>
    </source>
</evidence>
<evidence type="ECO:0000313" key="5">
    <source>
        <dbReference type="EMBL" id="AEG68106.1"/>
    </source>
</evidence>
<dbReference type="AlphaFoldDB" id="F6FYM3"/>
<feature type="binding site" evidence="3">
    <location>
        <position position="104"/>
    </location>
    <ligand>
        <name>Zn(2+)</name>
        <dbReference type="ChEBI" id="CHEBI:29105"/>
        <label>2</label>
    </ligand>
</feature>
<proteinExistence type="inferred from homology"/>
<evidence type="ECO:0000256" key="1">
    <source>
        <dbReference type="ARBA" id="ARBA00006153"/>
    </source>
</evidence>
<dbReference type="GO" id="GO:0016813">
    <property type="term" value="F:hydrolase activity, acting on carbon-nitrogen (but not peptide) bonds, in linear amidines"/>
    <property type="evidence" value="ECO:0007669"/>
    <property type="project" value="InterPro"/>
</dbReference>
<dbReference type="GO" id="GO:0046872">
    <property type="term" value="F:metal ion binding"/>
    <property type="evidence" value="ECO:0007669"/>
    <property type="project" value="UniProtKB-KW"/>
</dbReference>
<keyword evidence="3" id="KW-0862">Zinc</keyword>
<accession>F6FYM3</accession>
<dbReference type="Gene3D" id="3.30.70.360">
    <property type="match status" value="1"/>
</dbReference>
<feature type="binding site" evidence="3">
    <location>
        <position position="93"/>
    </location>
    <ligand>
        <name>Zn(2+)</name>
        <dbReference type="ChEBI" id="CHEBI:29105"/>
        <label>1</label>
    </ligand>
</feature>
<dbReference type="Pfam" id="PF07687">
    <property type="entry name" value="M20_dimer"/>
    <property type="match status" value="1"/>
</dbReference>